<evidence type="ECO:0000313" key="1">
    <source>
        <dbReference type="EMBL" id="GHA48612.1"/>
    </source>
</evidence>
<evidence type="ECO:0000313" key="2">
    <source>
        <dbReference type="Proteomes" id="UP000610456"/>
    </source>
</evidence>
<dbReference type="AlphaFoldDB" id="A0A918SLX5"/>
<reference evidence="1" key="2">
    <citation type="submission" date="2020-09" db="EMBL/GenBank/DDBJ databases">
        <authorList>
            <person name="Sun Q."/>
            <person name="Kim S."/>
        </authorList>
    </citation>
    <scope>NUCLEOTIDE SEQUENCE</scope>
    <source>
        <strain evidence="1">KCTC 12719</strain>
    </source>
</reference>
<dbReference type="Proteomes" id="UP000610456">
    <property type="component" value="Unassembled WGS sequence"/>
</dbReference>
<reference evidence="1" key="1">
    <citation type="journal article" date="2014" name="Int. J. Syst. Evol. Microbiol.">
        <title>Complete genome sequence of Corynebacterium casei LMG S-19264T (=DSM 44701T), isolated from a smear-ripened cheese.</title>
        <authorList>
            <consortium name="US DOE Joint Genome Institute (JGI-PGF)"/>
            <person name="Walter F."/>
            <person name="Albersmeier A."/>
            <person name="Kalinowski J."/>
            <person name="Ruckert C."/>
        </authorList>
    </citation>
    <scope>NUCLEOTIDE SEQUENCE</scope>
    <source>
        <strain evidence="1">KCTC 12719</strain>
    </source>
</reference>
<organism evidence="1 2">
    <name type="scientific">Salinimicrobium marinum</name>
    <dbReference type="NCBI Taxonomy" id="680283"/>
    <lineage>
        <taxon>Bacteria</taxon>
        <taxon>Pseudomonadati</taxon>
        <taxon>Bacteroidota</taxon>
        <taxon>Flavobacteriia</taxon>
        <taxon>Flavobacteriales</taxon>
        <taxon>Flavobacteriaceae</taxon>
        <taxon>Salinimicrobium</taxon>
    </lineage>
</organism>
<gene>
    <name evidence="1" type="ORF">GCM10007103_31930</name>
</gene>
<dbReference type="EMBL" id="BMXB01000019">
    <property type="protein sequence ID" value="GHA48612.1"/>
    <property type="molecule type" value="Genomic_DNA"/>
</dbReference>
<accession>A0A918SLX5</accession>
<name>A0A918SLX5_9FLAO</name>
<sequence>MKNLSAMNGYEFSRLWFDFSFVNPGKVKPVHTAVYFFAIERCNRLGWKEEFSFPTDLAMEALGIKNYKTYIGALQDLEEWGFIKWIQKSRNQYTANVIALVKNTEAPPKALDKAMSNHYPKQVRSIASINKQLNYKQINHKLLNQDSFLKQPLLKTKESEVPKDQLASYDWALKFQELFLKNLKNKGAPTKKTEMANFKDCLDPMRLMIEKDGVSENQLQLAYNLLNGPDEFWKGIILDTNKLRQKIGQLIAQGKKPIKTENMDLRVRQKIKNYD</sequence>
<proteinExistence type="predicted"/>
<comment type="caution">
    <text evidence="1">The sequence shown here is derived from an EMBL/GenBank/DDBJ whole genome shotgun (WGS) entry which is preliminary data.</text>
</comment>
<keyword evidence="2" id="KW-1185">Reference proteome</keyword>
<protein>
    <submittedName>
        <fullName evidence="1">Uncharacterized protein</fullName>
    </submittedName>
</protein>